<evidence type="ECO:0000313" key="1">
    <source>
        <dbReference type="EMBL" id="NIY66980.1"/>
    </source>
</evidence>
<dbReference type="Proteomes" id="UP000536624">
    <property type="component" value="Unassembled WGS sequence"/>
</dbReference>
<dbReference type="EMBL" id="JAALLH010000001">
    <property type="protein sequence ID" value="NIY66980.1"/>
    <property type="molecule type" value="Genomic_DNA"/>
</dbReference>
<protein>
    <submittedName>
        <fullName evidence="1">Uncharacterized protein</fullName>
    </submittedName>
</protein>
<reference evidence="1 2" key="1">
    <citation type="submission" date="2020-02" db="EMBL/GenBank/DDBJ databases">
        <title>Streptomyces malaysiensis DSM14702 (JHCC583434, PFL_A843) Genome sequencing and assembly.</title>
        <authorList>
            <person name="Samborskyy M."/>
        </authorList>
    </citation>
    <scope>NUCLEOTIDE SEQUENCE [LARGE SCALE GENOMIC DNA]</scope>
    <source>
        <strain evidence="1 2">DSM 14702</strain>
    </source>
</reference>
<organism evidence="1 2">
    <name type="scientific">Streptomyces malaysiensis</name>
    <dbReference type="NCBI Taxonomy" id="92644"/>
    <lineage>
        <taxon>Bacteria</taxon>
        <taxon>Bacillati</taxon>
        <taxon>Actinomycetota</taxon>
        <taxon>Actinomycetes</taxon>
        <taxon>Kitasatosporales</taxon>
        <taxon>Streptomycetaceae</taxon>
        <taxon>Streptomyces</taxon>
        <taxon>Streptomyces violaceusniger group</taxon>
    </lineage>
</organism>
<proteinExistence type="predicted"/>
<name>A0A7X6AYP3_STRMQ</name>
<accession>A0A7X6AYP3</accession>
<sequence>MYDCEGCGQSRRGLYFGSGMSESEWWCWRCQSTDQKELISSLDDRARGVLNRDADGVDWPYGPNVYVQMRADLLDWADRHDVKSGNTGCSSGLHWLDKGRCAKRDCQDRPGFYDHTTTWLSRTTGRPALVFNQPYTQVDPAEVRESISEYPNLTAEVGPESWYGAGTTSVYIWNDGNRSEAVRPPRY</sequence>
<evidence type="ECO:0000313" key="2">
    <source>
        <dbReference type="Proteomes" id="UP000536624"/>
    </source>
</evidence>
<gene>
    <name evidence="1" type="ORF">SMALB_5015</name>
</gene>
<dbReference type="AlphaFoldDB" id="A0A7X6AYP3"/>
<comment type="caution">
    <text evidence="1">The sequence shown here is derived from an EMBL/GenBank/DDBJ whole genome shotgun (WGS) entry which is preliminary data.</text>
</comment>